<keyword evidence="2" id="KW-0004">4Fe-4S</keyword>
<name>A0A9D9DST7_9BACT</name>
<keyword evidence="11" id="KW-0472">Membrane</keyword>
<evidence type="ECO:0000256" key="3">
    <source>
        <dbReference type="ARBA" id="ARBA00022719"/>
    </source>
</evidence>
<dbReference type="PROSITE" id="PS51379">
    <property type="entry name" value="4FE4S_FER_2"/>
    <property type="match status" value="2"/>
</dbReference>
<evidence type="ECO:0000256" key="10">
    <source>
        <dbReference type="ARBA" id="ARBA00023075"/>
    </source>
</evidence>
<evidence type="ECO:0000256" key="9">
    <source>
        <dbReference type="ARBA" id="ARBA00023027"/>
    </source>
</evidence>
<dbReference type="GO" id="GO:0016020">
    <property type="term" value="C:membrane"/>
    <property type="evidence" value="ECO:0007669"/>
    <property type="project" value="InterPro"/>
</dbReference>
<evidence type="ECO:0000256" key="8">
    <source>
        <dbReference type="ARBA" id="ARBA00023014"/>
    </source>
</evidence>
<dbReference type="PROSITE" id="PS00198">
    <property type="entry name" value="4FE4S_FER_1"/>
    <property type="match status" value="1"/>
</dbReference>
<feature type="domain" description="4Fe-4S ferredoxin-type" evidence="13">
    <location>
        <begin position="102"/>
        <end position="131"/>
    </location>
</feature>
<dbReference type="SUPFAM" id="SSF54862">
    <property type="entry name" value="4Fe-4S ferredoxins"/>
    <property type="match status" value="1"/>
</dbReference>
<evidence type="ECO:0000256" key="1">
    <source>
        <dbReference type="ARBA" id="ARBA00022475"/>
    </source>
</evidence>
<evidence type="ECO:0000256" key="12">
    <source>
        <dbReference type="SAM" id="MobiDB-lite"/>
    </source>
</evidence>
<dbReference type="InterPro" id="IPR010226">
    <property type="entry name" value="NADH_quinone_OxRdtase_chainI"/>
</dbReference>
<keyword evidence="6" id="KW-1278">Translocase</keyword>
<evidence type="ECO:0000256" key="7">
    <source>
        <dbReference type="ARBA" id="ARBA00023004"/>
    </source>
</evidence>
<reference evidence="14" key="1">
    <citation type="submission" date="2020-10" db="EMBL/GenBank/DDBJ databases">
        <authorList>
            <person name="Gilroy R."/>
        </authorList>
    </citation>
    <scope>NUCLEOTIDE SEQUENCE</scope>
    <source>
        <strain evidence="14">2889</strain>
    </source>
</reference>
<evidence type="ECO:0000256" key="5">
    <source>
        <dbReference type="ARBA" id="ARBA00022737"/>
    </source>
</evidence>
<protein>
    <submittedName>
        <fullName evidence="14">4Fe-4S binding protein</fullName>
    </submittedName>
</protein>
<keyword evidence="9" id="KW-0520">NAD</keyword>
<keyword evidence="10" id="KW-0830">Ubiquinone</keyword>
<dbReference type="GO" id="GO:0048038">
    <property type="term" value="F:quinone binding"/>
    <property type="evidence" value="ECO:0007669"/>
    <property type="project" value="UniProtKB-KW"/>
</dbReference>
<dbReference type="AlphaFoldDB" id="A0A9D9DST7"/>
<keyword evidence="3" id="KW-0874">Quinone</keyword>
<gene>
    <name evidence="14" type="ORF">IAB08_06310</name>
</gene>
<dbReference type="GO" id="GO:0046872">
    <property type="term" value="F:metal ion binding"/>
    <property type="evidence" value="ECO:0007669"/>
    <property type="project" value="UniProtKB-KW"/>
</dbReference>
<keyword evidence="1" id="KW-1003">Cell membrane</keyword>
<dbReference type="Gene3D" id="3.30.70.3270">
    <property type="match status" value="1"/>
</dbReference>
<keyword evidence="7" id="KW-0408">Iron</keyword>
<dbReference type="InterPro" id="IPR017900">
    <property type="entry name" value="4Fe4S_Fe_S_CS"/>
</dbReference>
<proteinExistence type="predicted"/>
<dbReference type="Proteomes" id="UP000823612">
    <property type="component" value="Unassembled WGS sequence"/>
</dbReference>
<evidence type="ECO:0000259" key="13">
    <source>
        <dbReference type="PROSITE" id="PS51379"/>
    </source>
</evidence>
<reference evidence="14" key="2">
    <citation type="journal article" date="2021" name="PeerJ">
        <title>Extensive microbial diversity within the chicken gut microbiome revealed by metagenomics and culture.</title>
        <authorList>
            <person name="Gilroy R."/>
            <person name="Ravi A."/>
            <person name="Getino M."/>
            <person name="Pursley I."/>
            <person name="Horton D.L."/>
            <person name="Alikhan N.F."/>
            <person name="Baker D."/>
            <person name="Gharbi K."/>
            <person name="Hall N."/>
            <person name="Watson M."/>
            <person name="Adriaenssens E.M."/>
            <person name="Foster-Nyarko E."/>
            <person name="Jarju S."/>
            <person name="Secka A."/>
            <person name="Antonio M."/>
            <person name="Oren A."/>
            <person name="Chaudhuri R.R."/>
            <person name="La Ragione R."/>
            <person name="Hildebrand F."/>
            <person name="Pallen M.J."/>
        </authorList>
    </citation>
    <scope>NUCLEOTIDE SEQUENCE</scope>
    <source>
        <strain evidence="14">2889</strain>
    </source>
</reference>
<feature type="compositionally biased region" description="Low complexity" evidence="12">
    <location>
        <begin position="179"/>
        <end position="209"/>
    </location>
</feature>
<feature type="region of interest" description="Disordered" evidence="12">
    <location>
        <begin position="179"/>
        <end position="225"/>
    </location>
</feature>
<keyword evidence="8" id="KW-0411">Iron-sulfur</keyword>
<dbReference type="Pfam" id="PF12838">
    <property type="entry name" value="Fer4_7"/>
    <property type="match status" value="1"/>
</dbReference>
<accession>A0A9D9DST7</accession>
<evidence type="ECO:0000256" key="6">
    <source>
        <dbReference type="ARBA" id="ARBA00022967"/>
    </source>
</evidence>
<organism evidence="14 15">
    <name type="scientific">Candidatus Pullibacteroides excrementavium</name>
    <dbReference type="NCBI Taxonomy" id="2840905"/>
    <lineage>
        <taxon>Bacteria</taxon>
        <taxon>Pseudomonadati</taxon>
        <taxon>Bacteroidota</taxon>
        <taxon>Bacteroidia</taxon>
        <taxon>Bacteroidales</taxon>
        <taxon>Candidatus Pullibacteroides</taxon>
    </lineage>
</organism>
<evidence type="ECO:0000256" key="4">
    <source>
        <dbReference type="ARBA" id="ARBA00022723"/>
    </source>
</evidence>
<dbReference type="InterPro" id="IPR017896">
    <property type="entry name" value="4Fe4S_Fe-S-bd"/>
</dbReference>
<sequence length="225" mass="24158">MNSIGRYFSNFFKALKSLLIGMKTTLKIFFRKKTTECYPENRKKDLYISPLYRGRLEMIHTADNYHHCVACGICQMNCPNGSIHVESEMVTDAEGKKTKVLKAYTYDLGRCMFCELCVRTCPHHAIQFTNQFENAVFTRSKLILTLNHPGSSLQPKAAAPKPAAAPSISAAAASAAPAAPAAASAPKAADTTPAATPASASASPATAKAPESEATLPLNSESTNK</sequence>
<evidence type="ECO:0000313" key="15">
    <source>
        <dbReference type="Proteomes" id="UP000823612"/>
    </source>
</evidence>
<dbReference type="EMBL" id="JADIMZ010000095">
    <property type="protein sequence ID" value="MBO8432888.1"/>
    <property type="molecule type" value="Genomic_DNA"/>
</dbReference>
<evidence type="ECO:0000256" key="2">
    <source>
        <dbReference type="ARBA" id="ARBA00022485"/>
    </source>
</evidence>
<dbReference type="PANTHER" id="PTHR10849:SF24">
    <property type="entry name" value="NADH-QUINONE OXIDOREDUCTASE SUBUNIT I 2"/>
    <property type="match status" value="1"/>
</dbReference>
<dbReference type="GO" id="GO:0016651">
    <property type="term" value="F:oxidoreductase activity, acting on NAD(P)H"/>
    <property type="evidence" value="ECO:0007669"/>
    <property type="project" value="InterPro"/>
</dbReference>
<comment type="caution">
    <text evidence="14">The sequence shown here is derived from an EMBL/GenBank/DDBJ whole genome shotgun (WGS) entry which is preliminary data.</text>
</comment>
<evidence type="ECO:0000256" key="11">
    <source>
        <dbReference type="ARBA" id="ARBA00023136"/>
    </source>
</evidence>
<keyword evidence="4" id="KW-0479">Metal-binding</keyword>
<dbReference type="GO" id="GO:0051539">
    <property type="term" value="F:4 iron, 4 sulfur cluster binding"/>
    <property type="evidence" value="ECO:0007669"/>
    <property type="project" value="UniProtKB-KW"/>
</dbReference>
<feature type="domain" description="4Fe-4S ferredoxin-type" evidence="13">
    <location>
        <begin position="58"/>
        <end position="88"/>
    </location>
</feature>
<keyword evidence="5" id="KW-0677">Repeat</keyword>
<evidence type="ECO:0000313" key="14">
    <source>
        <dbReference type="EMBL" id="MBO8432888.1"/>
    </source>
</evidence>
<dbReference type="PANTHER" id="PTHR10849">
    <property type="entry name" value="NADH DEHYDROGENASE UBIQUINONE IRON-SULFUR PROTEIN 8, MITOCHONDRIAL"/>
    <property type="match status" value="1"/>
</dbReference>